<dbReference type="PANTHER" id="PTHR30363:SF44">
    <property type="entry name" value="AGA OPERON TRANSCRIPTIONAL REPRESSOR-RELATED"/>
    <property type="match status" value="1"/>
</dbReference>
<dbReference type="Pfam" id="PF08220">
    <property type="entry name" value="HTH_DeoR"/>
    <property type="match status" value="1"/>
</dbReference>
<dbReference type="GO" id="GO:0003700">
    <property type="term" value="F:DNA-binding transcription factor activity"/>
    <property type="evidence" value="ECO:0007669"/>
    <property type="project" value="InterPro"/>
</dbReference>
<dbReference type="InterPro" id="IPR036390">
    <property type="entry name" value="WH_DNA-bd_sf"/>
</dbReference>
<dbReference type="Gene3D" id="3.40.50.1360">
    <property type="match status" value="1"/>
</dbReference>
<dbReference type="Pfam" id="PF00455">
    <property type="entry name" value="DeoRC"/>
    <property type="match status" value="1"/>
</dbReference>
<dbReference type="InterPro" id="IPR036388">
    <property type="entry name" value="WH-like_DNA-bd_sf"/>
</dbReference>
<dbReference type="SMART" id="SM00420">
    <property type="entry name" value="HTH_DEOR"/>
    <property type="match status" value="1"/>
</dbReference>
<dbReference type="SMART" id="SM01134">
    <property type="entry name" value="DeoRC"/>
    <property type="match status" value="1"/>
</dbReference>
<dbReference type="InterPro" id="IPR014036">
    <property type="entry name" value="DeoR-like_C"/>
</dbReference>
<reference evidence="5 6" key="1">
    <citation type="submission" date="2016-10" db="EMBL/GenBank/DDBJ databases">
        <authorList>
            <person name="de Groot N.N."/>
        </authorList>
    </citation>
    <scope>NUCLEOTIDE SEQUENCE [LARGE SCALE GENOMIC DNA]</scope>
    <source>
        <strain evidence="6">P4-7,KCTC 19426,CECT 7604</strain>
    </source>
</reference>
<evidence type="ECO:0000256" key="1">
    <source>
        <dbReference type="ARBA" id="ARBA00023015"/>
    </source>
</evidence>
<organism evidence="5 6">
    <name type="scientific">Nakamurella panacisegetis</name>
    <dbReference type="NCBI Taxonomy" id="1090615"/>
    <lineage>
        <taxon>Bacteria</taxon>
        <taxon>Bacillati</taxon>
        <taxon>Actinomycetota</taxon>
        <taxon>Actinomycetes</taxon>
        <taxon>Nakamurellales</taxon>
        <taxon>Nakamurellaceae</taxon>
        <taxon>Nakamurella</taxon>
    </lineage>
</organism>
<dbReference type="Gene3D" id="1.10.10.10">
    <property type="entry name" value="Winged helix-like DNA-binding domain superfamily/Winged helix DNA-binding domain"/>
    <property type="match status" value="1"/>
</dbReference>
<evidence type="ECO:0000256" key="3">
    <source>
        <dbReference type="ARBA" id="ARBA00023163"/>
    </source>
</evidence>
<keyword evidence="2 5" id="KW-0238">DNA-binding</keyword>
<dbReference type="PANTHER" id="PTHR30363">
    <property type="entry name" value="HTH-TYPE TRANSCRIPTIONAL REGULATOR SRLR-RELATED"/>
    <property type="match status" value="1"/>
</dbReference>
<dbReference type="Proteomes" id="UP000198741">
    <property type="component" value="Chromosome I"/>
</dbReference>
<evidence type="ECO:0000313" key="6">
    <source>
        <dbReference type="Proteomes" id="UP000198741"/>
    </source>
</evidence>
<dbReference type="InterPro" id="IPR050313">
    <property type="entry name" value="Carb_Metab_HTH_regulators"/>
</dbReference>
<name>A0A1H0M7G8_9ACTN</name>
<protein>
    <submittedName>
        <fullName evidence="5">DNA-binding transcriptional regulator of sugar metabolism, DeoR/GlpR family</fullName>
    </submittedName>
</protein>
<dbReference type="GO" id="GO:0003677">
    <property type="term" value="F:DNA binding"/>
    <property type="evidence" value="ECO:0007669"/>
    <property type="project" value="UniProtKB-KW"/>
</dbReference>
<dbReference type="RefSeq" id="WP_231988451.1">
    <property type="nucleotide sequence ID" value="NZ_LT629710.1"/>
</dbReference>
<dbReference type="PROSITE" id="PS00894">
    <property type="entry name" value="HTH_DEOR_1"/>
    <property type="match status" value="1"/>
</dbReference>
<evidence type="ECO:0000259" key="4">
    <source>
        <dbReference type="PROSITE" id="PS51000"/>
    </source>
</evidence>
<dbReference type="InterPro" id="IPR001034">
    <property type="entry name" value="DeoR_HTH"/>
</dbReference>
<dbReference type="PRINTS" id="PR00037">
    <property type="entry name" value="HTHLACR"/>
</dbReference>
<sequence length="275" mass="29219">MLAPVRQARILDEVRRSGGVRVADLTTLLGVSDMTVRRDLEILDRKGLLAKVHGGATAVETASAIEPDFEAKSVRELPEKEAIAERAATLVRPGMAIAITAGTTTWTLARHLAGVADLTVVTNSLKVAEVLNHQQRPDLTVVLTGGLRTPSDGLVGPIAVQAIRSLRVDMVIMGVHGIDEHAGLSTPNLMEAETNRALVESSRRLVVVADHTKWGVVGLAQIAPLRAVSTLITDDRLDPHAAAVLADQVGEVIIIPTSDETSFSSGDHDDRKSDA</sequence>
<feature type="domain" description="HTH deoR-type" evidence="4">
    <location>
        <begin position="3"/>
        <end position="58"/>
    </location>
</feature>
<dbReference type="SUPFAM" id="SSF100950">
    <property type="entry name" value="NagB/RpiA/CoA transferase-like"/>
    <property type="match status" value="1"/>
</dbReference>
<evidence type="ECO:0000256" key="2">
    <source>
        <dbReference type="ARBA" id="ARBA00023125"/>
    </source>
</evidence>
<proteinExistence type="predicted"/>
<dbReference type="STRING" id="1090615.SAMN04515671_1940"/>
<keyword evidence="1" id="KW-0805">Transcription regulation</keyword>
<keyword evidence="3" id="KW-0804">Transcription</keyword>
<dbReference type="EMBL" id="LT629710">
    <property type="protein sequence ID" value="SDO76428.1"/>
    <property type="molecule type" value="Genomic_DNA"/>
</dbReference>
<keyword evidence="6" id="KW-1185">Reference proteome</keyword>
<gene>
    <name evidence="5" type="ORF">SAMN04515671_1940</name>
</gene>
<dbReference type="PROSITE" id="PS51000">
    <property type="entry name" value="HTH_DEOR_2"/>
    <property type="match status" value="1"/>
</dbReference>
<accession>A0A1H0M7G8</accession>
<dbReference type="SUPFAM" id="SSF46785">
    <property type="entry name" value="Winged helix' DNA-binding domain"/>
    <property type="match status" value="1"/>
</dbReference>
<dbReference type="AlphaFoldDB" id="A0A1H0M7G8"/>
<dbReference type="InterPro" id="IPR037171">
    <property type="entry name" value="NagB/RpiA_transferase-like"/>
</dbReference>
<evidence type="ECO:0000313" key="5">
    <source>
        <dbReference type="EMBL" id="SDO76428.1"/>
    </source>
</evidence>
<dbReference type="InterPro" id="IPR018356">
    <property type="entry name" value="Tscrpt_reg_HTH_DeoR_CS"/>
</dbReference>